<dbReference type="Pfam" id="PF07675">
    <property type="entry name" value="Cleaved_Adhesin"/>
    <property type="match status" value="1"/>
</dbReference>
<dbReference type="Pfam" id="PF18962">
    <property type="entry name" value="Por_Secre_tail"/>
    <property type="match status" value="1"/>
</dbReference>
<evidence type="ECO:0000259" key="2">
    <source>
        <dbReference type="Pfam" id="PF07675"/>
    </source>
</evidence>
<accession>A0ABP8QDE3</accession>
<feature type="chain" id="PRO_5046142048" description="Secretion system C-terminal sorting domain-containing protein" evidence="1">
    <location>
        <begin position="35"/>
        <end position="828"/>
    </location>
</feature>
<dbReference type="Pfam" id="PF07705">
    <property type="entry name" value="CARDB"/>
    <property type="match status" value="1"/>
</dbReference>
<comment type="caution">
    <text evidence="5">The sequence shown here is derived from an EMBL/GenBank/DDBJ whole genome shotgun (WGS) entry which is preliminary data.</text>
</comment>
<dbReference type="NCBIfam" id="TIGR04183">
    <property type="entry name" value="Por_Secre_tail"/>
    <property type="match status" value="1"/>
</dbReference>
<name>A0ABP8QDE3_9BACT</name>
<dbReference type="RefSeq" id="WP_208131432.1">
    <property type="nucleotide sequence ID" value="NZ_BAABGQ010000006.1"/>
</dbReference>
<keyword evidence="6" id="KW-1185">Reference proteome</keyword>
<feature type="signal peptide" evidence="1">
    <location>
        <begin position="1"/>
        <end position="34"/>
    </location>
</feature>
<protein>
    <recommendedName>
        <fullName evidence="7">Secretion system C-terminal sorting domain-containing protein</fullName>
    </recommendedName>
</protein>
<dbReference type="Gene3D" id="2.60.40.10">
    <property type="entry name" value="Immunoglobulins"/>
    <property type="match status" value="1"/>
</dbReference>
<dbReference type="InterPro" id="IPR011635">
    <property type="entry name" value="CARDB"/>
</dbReference>
<evidence type="ECO:0000259" key="4">
    <source>
        <dbReference type="Pfam" id="PF18962"/>
    </source>
</evidence>
<evidence type="ECO:0008006" key="7">
    <source>
        <dbReference type="Google" id="ProtNLM"/>
    </source>
</evidence>
<evidence type="ECO:0000313" key="5">
    <source>
        <dbReference type="EMBL" id="GAA4499582.1"/>
    </source>
</evidence>
<dbReference type="InterPro" id="IPR013783">
    <property type="entry name" value="Ig-like_fold"/>
</dbReference>
<feature type="domain" description="Cleaved adhesin" evidence="2">
    <location>
        <begin position="579"/>
        <end position="733"/>
    </location>
</feature>
<sequence length="828" mass="86629">MTNPYARVSAWGQRLRRYGLAALLAGGATCATQAQNLYYTAPTATNVAGTYTDLGTSGTAIATANTDDANSAAQNIGFTFSYSGNSFTQFVLNTNGFIKLGAAAPSAAAMYLDENTSSTVIDPFESPNDASIIAPLNVDLTAGAAGGTEYRVATTGTAPNRVCTIQWKNVSDKASVRPTQYTNLSFQVRLYEGTNVIELVYGAATKSTTAASYRFTQVGLKGTSFATAQLVQVVKNPATRWADATFADFSAVAASGYLNAFIISSLAPPDAGRTYRFTPAPPVDVAVQAIFTLGELATPTALPQSVQAVVTNVGYQTLTNVPVALSVTGANTFNNTQTVASLDPGSSTTVTFAAYPATLNTGTNTLSVTATVANDANAANNTATFSQQVTSNLLSYLDLTNKQFTYSNVDTTKAGGVQAIKFTVTQPTTLTNATVLLAGLTTTPTTPVTYKVVVYAADGKNGAPGTVLYTSPNQNRPTKTSAVTVSLGNVPVPAGSFFVGVQETSPGGSGLLLQEETPSRPGTYYLTLDGSTWYDLNDFDLGFRYAIEVQLGTTPTCDPTAPITSYPYTQNFDLILAGQTLPCGFTVLDANNDKATWAISKINPNSGTNDIRYTSALTGSVAADDWFFTPPLTTAANTRYQVAFRYRGEGIAPATSSYTEKLEVKVGNAPTPAAQTTTLYTNTAITNTAYALADGNSTPAVAVFTPGAGTQYVGFHVFSAANQGNLYIDDLSITAGVVTATSSALLRAVTVFPNPSATGLFDLEIHGAQAKGAMGVLVTNALGQQVYVGAARDNYTNRLDLSGLPPGLYYLQVRNGDETMTRQLAIAK</sequence>
<dbReference type="Gene3D" id="2.60.120.200">
    <property type="match status" value="1"/>
</dbReference>
<evidence type="ECO:0000313" key="6">
    <source>
        <dbReference type="Proteomes" id="UP001501243"/>
    </source>
</evidence>
<organism evidence="5 6">
    <name type="scientific">Hymenobacter ginsengisoli</name>
    <dbReference type="NCBI Taxonomy" id="1051626"/>
    <lineage>
        <taxon>Bacteria</taxon>
        <taxon>Pseudomonadati</taxon>
        <taxon>Bacteroidota</taxon>
        <taxon>Cytophagia</taxon>
        <taxon>Cytophagales</taxon>
        <taxon>Hymenobacteraceae</taxon>
        <taxon>Hymenobacter</taxon>
    </lineage>
</organism>
<keyword evidence="1" id="KW-0732">Signal</keyword>
<dbReference type="InterPro" id="IPR026444">
    <property type="entry name" value="Secre_tail"/>
</dbReference>
<dbReference type="Proteomes" id="UP001501243">
    <property type="component" value="Unassembled WGS sequence"/>
</dbReference>
<feature type="domain" description="CARDB" evidence="3">
    <location>
        <begin position="304"/>
        <end position="381"/>
    </location>
</feature>
<reference evidence="6" key="1">
    <citation type="journal article" date="2019" name="Int. J. Syst. Evol. Microbiol.">
        <title>The Global Catalogue of Microorganisms (GCM) 10K type strain sequencing project: providing services to taxonomists for standard genome sequencing and annotation.</title>
        <authorList>
            <consortium name="The Broad Institute Genomics Platform"/>
            <consortium name="The Broad Institute Genome Sequencing Center for Infectious Disease"/>
            <person name="Wu L."/>
            <person name="Ma J."/>
        </authorList>
    </citation>
    <scope>NUCLEOTIDE SEQUENCE [LARGE SCALE GENOMIC DNA]</scope>
    <source>
        <strain evidence="6">JCM 17841</strain>
    </source>
</reference>
<proteinExistence type="predicted"/>
<dbReference type="EMBL" id="BAABGQ010000006">
    <property type="protein sequence ID" value="GAA4499582.1"/>
    <property type="molecule type" value="Genomic_DNA"/>
</dbReference>
<feature type="domain" description="Secretion system C-terminal sorting" evidence="4">
    <location>
        <begin position="751"/>
        <end position="826"/>
    </location>
</feature>
<dbReference type="InterPro" id="IPR011628">
    <property type="entry name" value="Cleaved_adhesin"/>
</dbReference>
<gene>
    <name evidence="5" type="ORF">GCM10023172_18420</name>
</gene>
<evidence type="ECO:0000259" key="3">
    <source>
        <dbReference type="Pfam" id="PF07705"/>
    </source>
</evidence>
<evidence type="ECO:0000256" key="1">
    <source>
        <dbReference type="SAM" id="SignalP"/>
    </source>
</evidence>